<organism evidence="2 3">
    <name type="scientific">Claviceps pusilla</name>
    <dbReference type="NCBI Taxonomy" id="123648"/>
    <lineage>
        <taxon>Eukaryota</taxon>
        <taxon>Fungi</taxon>
        <taxon>Dikarya</taxon>
        <taxon>Ascomycota</taxon>
        <taxon>Pezizomycotina</taxon>
        <taxon>Sordariomycetes</taxon>
        <taxon>Hypocreomycetidae</taxon>
        <taxon>Hypocreales</taxon>
        <taxon>Clavicipitaceae</taxon>
        <taxon>Claviceps</taxon>
    </lineage>
</organism>
<accession>A0A9P7NBU6</accession>
<protein>
    <submittedName>
        <fullName evidence="2">Uncharacterized protein</fullName>
    </submittedName>
</protein>
<feature type="compositionally biased region" description="Polar residues" evidence="1">
    <location>
        <begin position="113"/>
        <end position="124"/>
    </location>
</feature>
<evidence type="ECO:0000313" key="3">
    <source>
        <dbReference type="Proteomes" id="UP000748025"/>
    </source>
</evidence>
<reference evidence="2" key="1">
    <citation type="journal article" date="2020" name="bioRxiv">
        <title>Whole genome comparisons of ergot fungi reveals the divergence and evolution of species within the genus Claviceps are the result of varying mechanisms driving genome evolution and host range expansion.</title>
        <authorList>
            <person name="Wyka S.A."/>
            <person name="Mondo S.J."/>
            <person name="Liu M."/>
            <person name="Dettman J."/>
            <person name="Nalam V."/>
            <person name="Broders K.D."/>
        </authorList>
    </citation>
    <scope>NUCLEOTIDE SEQUENCE</scope>
    <source>
        <strain evidence="2">CCC 602</strain>
    </source>
</reference>
<evidence type="ECO:0000256" key="1">
    <source>
        <dbReference type="SAM" id="MobiDB-lite"/>
    </source>
</evidence>
<comment type="caution">
    <text evidence="2">The sequence shown here is derived from an EMBL/GenBank/DDBJ whole genome shotgun (WGS) entry which is preliminary data.</text>
</comment>
<keyword evidence="3" id="KW-1185">Reference proteome</keyword>
<feature type="region of interest" description="Disordered" evidence="1">
    <location>
        <begin position="78"/>
        <end position="124"/>
    </location>
</feature>
<evidence type="ECO:0000313" key="2">
    <source>
        <dbReference type="EMBL" id="KAG6012230.1"/>
    </source>
</evidence>
<sequence length="124" mass="13876">MALRKPVCMVQPERRGWPVMSHTKLLSGAESGSSIAVTAHRHWQDRLRYAMLYNNQADLSSSRTFCNKKGCITPFATNRGVIQGPNQPGTENDTASHPPGRRRQLQLPRKDMNTLQMAANDSKT</sequence>
<name>A0A9P7NBU6_9HYPO</name>
<dbReference type="EMBL" id="SRPW01000768">
    <property type="protein sequence ID" value="KAG6012230.1"/>
    <property type="molecule type" value="Genomic_DNA"/>
</dbReference>
<feature type="compositionally biased region" description="Polar residues" evidence="1">
    <location>
        <begin position="84"/>
        <end position="95"/>
    </location>
</feature>
<dbReference type="AlphaFoldDB" id="A0A9P7NBU6"/>
<dbReference type="Proteomes" id="UP000748025">
    <property type="component" value="Unassembled WGS sequence"/>
</dbReference>
<gene>
    <name evidence="2" type="ORF">E4U43_007894</name>
</gene>
<proteinExistence type="predicted"/>